<dbReference type="InterPro" id="IPR045210">
    <property type="entry name" value="RING-Ubox_PUB"/>
</dbReference>
<gene>
    <name evidence="8" type="ORF">BRAN1462_LOCUS19541</name>
</gene>
<dbReference type="GO" id="GO:0005737">
    <property type="term" value="C:cytoplasm"/>
    <property type="evidence" value="ECO:0007669"/>
    <property type="project" value="TreeGrafter"/>
</dbReference>
<dbReference type="InterPro" id="IPR013083">
    <property type="entry name" value="Znf_RING/FYVE/PHD"/>
</dbReference>
<evidence type="ECO:0000313" key="8">
    <source>
        <dbReference type="EMBL" id="CAD9551436.1"/>
    </source>
</evidence>
<dbReference type="PANTHER" id="PTHR46803:SF2">
    <property type="entry name" value="E3 UBIQUITIN-PROTEIN LIGASE CHIP"/>
    <property type="match status" value="1"/>
</dbReference>
<dbReference type="EC" id="2.3.2.27" evidence="2"/>
<evidence type="ECO:0000259" key="7">
    <source>
        <dbReference type="PROSITE" id="PS51698"/>
    </source>
</evidence>
<dbReference type="CDD" id="cd16664">
    <property type="entry name" value="RING-Ubox_PUB"/>
    <property type="match status" value="1"/>
</dbReference>
<dbReference type="PROSITE" id="PS51698">
    <property type="entry name" value="U_BOX"/>
    <property type="match status" value="1"/>
</dbReference>
<evidence type="ECO:0000256" key="3">
    <source>
        <dbReference type="ARBA" id="ARBA00022679"/>
    </source>
</evidence>
<dbReference type="SMART" id="SM00504">
    <property type="entry name" value="Ubox"/>
    <property type="match status" value="2"/>
</dbReference>
<keyword evidence="4" id="KW-0677">Repeat</keyword>
<organism evidence="8">
    <name type="scientific">Zooxanthella nutricula</name>
    <dbReference type="NCBI Taxonomy" id="1333877"/>
    <lineage>
        <taxon>Eukaryota</taxon>
        <taxon>Sar</taxon>
        <taxon>Alveolata</taxon>
        <taxon>Dinophyceae</taxon>
        <taxon>Peridiniales</taxon>
        <taxon>Peridiniales incertae sedis</taxon>
        <taxon>Zooxanthella</taxon>
    </lineage>
</organism>
<proteinExistence type="predicted"/>
<dbReference type="GO" id="GO:0000209">
    <property type="term" value="P:protein polyubiquitination"/>
    <property type="evidence" value="ECO:0007669"/>
    <property type="project" value="TreeGrafter"/>
</dbReference>
<feature type="domain" description="U-box" evidence="7">
    <location>
        <begin position="491"/>
        <end position="563"/>
    </location>
</feature>
<evidence type="ECO:0000256" key="1">
    <source>
        <dbReference type="ARBA" id="ARBA00000900"/>
    </source>
</evidence>
<dbReference type="SUPFAM" id="SSF57850">
    <property type="entry name" value="RING/U-box"/>
    <property type="match status" value="2"/>
</dbReference>
<dbReference type="GO" id="GO:0061630">
    <property type="term" value="F:ubiquitin protein ligase activity"/>
    <property type="evidence" value="ECO:0007669"/>
    <property type="project" value="UniProtKB-EC"/>
</dbReference>
<evidence type="ECO:0000256" key="5">
    <source>
        <dbReference type="ARBA" id="ARBA00022786"/>
    </source>
</evidence>
<sequence length="563" mass="62576">MQAAAGRCLVELTAADSVFLVKTDLEETNTTQIAKLTAMLNKHVNSLIKALIQFEVVEAFARCICQHQQSHARTDIIVKHFLTTVHNCLLYCSENQRKFRQHLACQSTIVTDIMIPYVHNILPALYDNPNCGPETVEFANLKSVLQTFVVVTFNIGVFRPQLRDSDMLEQVCRVPNILNYISMLELLIKLSVNVDFVRGPYAEVLTQTFLGAFQALPAESQARLQRRLTSEQGMRLPFSRSARESVDALSFVLTLPVDEQEPGKAQERKARRQDNWRHAKNKARKRKRMFGMQTKDAAQPGQPECEAEEQEEDSADDMPCLIPAQNWEEHLGATDETFVPAKAKCQWTGVLMHDPVQTPDGFLFERAALEDWAQFYASNPLTGAPLDMAACIDAADVASFIQGYQMQMFAAGHLAPEAFEEPPPPEVAPLAPAAPMPAPMPMPAASSAAAASSAPTTLLGDLPSLGTSESLPSTKKREKGKIRIESRSVVDCPEDMRCKIDGKVMINPVLSPYGHHFEKKTLDKWLANCGSVCPITKKALRSDECFEDAEMKKRIVKFLKSQG</sequence>
<dbReference type="EMBL" id="HBGW01030906">
    <property type="protein sequence ID" value="CAD9551436.1"/>
    <property type="molecule type" value="Transcribed_RNA"/>
</dbReference>
<accession>A0A7S2JLI5</accession>
<evidence type="ECO:0000256" key="4">
    <source>
        <dbReference type="ARBA" id="ARBA00022737"/>
    </source>
</evidence>
<keyword evidence="3" id="KW-0808">Transferase</keyword>
<dbReference type="AlphaFoldDB" id="A0A7S2JLI5"/>
<comment type="catalytic activity">
    <reaction evidence="1">
        <text>S-ubiquitinyl-[E2 ubiquitin-conjugating enzyme]-L-cysteine + [acceptor protein]-L-lysine = [E2 ubiquitin-conjugating enzyme]-L-cysteine + N(6)-ubiquitinyl-[acceptor protein]-L-lysine.</text>
        <dbReference type="EC" id="2.3.2.27"/>
    </reaction>
</comment>
<keyword evidence="5" id="KW-0833">Ubl conjugation pathway</keyword>
<feature type="compositionally biased region" description="Basic and acidic residues" evidence="6">
    <location>
        <begin position="261"/>
        <end position="277"/>
    </location>
</feature>
<feature type="region of interest" description="Disordered" evidence="6">
    <location>
        <begin position="459"/>
        <end position="482"/>
    </location>
</feature>
<evidence type="ECO:0000256" key="6">
    <source>
        <dbReference type="SAM" id="MobiDB-lite"/>
    </source>
</evidence>
<dbReference type="GO" id="GO:0045862">
    <property type="term" value="P:positive regulation of proteolysis"/>
    <property type="evidence" value="ECO:0007669"/>
    <property type="project" value="TreeGrafter"/>
</dbReference>
<dbReference type="Pfam" id="PF04564">
    <property type="entry name" value="U-box"/>
    <property type="match status" value="2"/>
</dbReference>
<dbReference type="GO" id="GO:0043161">
    <property type="term" value="P:proteasome-mediated ubiquitin-dependent protein catabolic process"/>
    <property type="evidence" value="ECO:0007669"/>
    <property type="project" value="TreeGrafter"/>
</dbReference>
<dbReference type="PANTHER" id="PTHR46803">
    <property type="entry name" value="E3 UBIQUITIN-PROTEIN LIGASE CHIP"/>
    <property type="match status" value="1"/>
</dbReference>
<protein>
    <recommendedName>
        <fullName evidence="2">RING-type E3 ubiquitin transferase</fullName>
        <ecNumber evidence="2">2.3.2.27</ecNumber>
    </recommendedName>
</protein>
<dbReference type="GO" id="GO:0051087">
    <property type="term" value="F:protein-folding chaperone binding"/>
    <property type="evidence" value="ECO:0007669"/>
    <property type="project" value="TreeGrafter"/>
</dbReference>
<dbReference type="GO" id="GO:0071218">
    <property type="term" value="P:cellular response to misfolded protein"/>
    <property type="evidence" value="ECO:0007669"/>
    <property type="project" value="TreeGrafter"/>
</dbReference>
<dbReference type="GO" id="GO:0006515">
    <property type="term" value="P:protein quality control for misfolded or incompletely synthesized proteins"/>
    <property type="evidence" value="ECO:0007669"/>
    <property type="project" value="TreeGrafter"/>
</dbReference>
<reference evidence="8" key="1">
    <citation type="submission" date="2021-01" db="EMBL/GenBank/DDBJ databases">
        <authorList>
            <person name="Corre E."/>
            <person name="Pelletier E."/>
            <person name="Niang G."/>
            <person name="Scheremetjew M."/>
            <person name="Finn R."/>
            <person name="Kale V."/>
            <person name="Holt S."/>
            <person name="Cochrane G."/>
            <person name="Meng A."/>
            <person name="Brown T."/>
            <person name="Cohen L."/>
        </authorList>
    </citation>
    <scope>NUCLEOTIDE SEQUENCE</scope>
    <source>
        <strain evidence="8">RCC3387</strain>
    </source>
</reference>
<dbReference type="InterPro" id="IPR003613">
    <property type="entry name" value="Ubox_domain"/>
</dbReference>
<dbReference type="Gene3D" id="3.30.40.10">
    <property type="entry name" value="Zinc/RING finger domain, C3HC4 (zinc finger)"/>
    <property type="match status" value="2"/>
</dbReference>
<name>A0A7S2JLI5_9DINO</name>
<feature type="compositionally biased region" description="Basic residues" evidence="6">
    <location>
        <begin position="278"/>
        <end position="289"/>
    </location>
</feature>
<feature type="region of interest" description="Disordered" evidence="6">
    <location>
        <begin position="260"/>
        <end position="311"/>
    </location>
</feature>
<evidence type="ECO:0000256" key="2">
    <source>
        <dbReference type="ARBA" id="ARBA00012483"/>
    </source>
</evidence>